<evidence type="ECO:0000313" key="6">
    <source>
        <dbReference type="Proteomes" id="UP000015101"/>
    </source>
</evidence>
<dbReference type="GO" id="GO:0047631">
    <property type="term" value="F:ADP-ribose diphosphatase activity"/>
    <property type="evidence" value="ECO:0007669"/>
    <property type="project" value="InterPro"/>
</dbReference>
<name>T1EE38_HELRO</name>
<reference evidence="4 6" key="2">
    <citation type="journal article" date="2013" name="Nature">
        <title>Insights into bilaterian evolution from three spiralian genomes.</title>
        <authorList>
            <person name="Simakov O."/>
            <person name="Marletaz F."/>
            <person name="Cho S.J."/>
            <person name="Edsinger-Gonzales E."/>
            <person name="Havlak P."/>
            <person name="Hellsten U."/>
            <person name="Kuo D.H."/>
            <person name="Larsson T."/>
            <person name="Lv J."/>
            <person name="Arendt D."/>
            <person name="Savage R."/>
            <person name="Osoegawa K."/>
            <person name="de Jong P."/>
            <person name="Grimwood J."/>
            <person name="Chapman J.A."/>
            <person name="Shapiro H."/>
            <person name="Aerts A."/>
            <person name="Otillar R.P."/>
            <person name="Terry A.Y."/>
            <person name="Boore J.L."/>
            <person name="Grigoriev I.V."/>
            <person name="Lindberg D.R."/>
            <person name="Seaver E.C."/>
            <person name="Weisblat D.A."/>
            <person name="Putnam N.H."/>
            <person name="Rokhsar D.S."/>
        </authorList>
    </citation>
    <scope>NUCLEOTIDE SEQUENCE</scope>
</reference>
<dbReference type="FunFam" id="3.90.79.10:FF:000021">
    <property type="entry name" value="ADP-ribose pyrophosphatase, mitochondrial isoform X1"/>
    <property type="match status" value="1"/>
</dbReference>
<dbReference type="Pfam" id="PF00293">
    <property type="entry name" value="NUDIX"/>
    <property type="match status" value="1"/>
</dbReference>
<keyword evidence="2" id="KW-0732">Signal</keyword>
<dbReference type="EMBL" id="AMQM01000923">
    <property type="status" value="NOT_ANNOTATED_CDS"/>
    <property type="molecule type" value="Genomic_DNA"/>
</dbReference>
<dbReference type="OrthoDB" id="9972248at2759"/>
<dbReference type="STRING" id="6412.T1EE38"/>
<keyword evidence="1" id="KW-0175">Coiled coil</keyword>
<proteinExistence type="predicted"/>
<evidence type="ECO:0000313" key="4">
    <source>
        <dbReference type="EMBL" id="ESO02530.1"/>
    </source>
</evidence>
<dbReference type="InterPro" id="IPR000086">
    <property type="entry name" value="NUDIX_hydrolase_dom"/>
</dbReference>
<dbReference type="SUPFAM" id="SSF55811">
    <property type="entry name" value="Nudix"/>
    <property type="match status" value="1"/>
</dbReference>
<dbReference type="Gene3D" id="3.90.79.10">
    <property type="entry name" value="Nucleoside Triphosphate Pyrophosphohydrolase"/>
    <property type="match status" value="1"/>
</dbReference>
<sequence length="308" mass="35403">MLKKGLFFGICCFASAFSILKQVPNMHYKCRNSQYPRSNLMRLHVPDDKVPWNVEFPDYFPISYTDPSVYGKPWADVDFEKEGANPQRISWNQIDTSLNVDRTSFTGNYRLNTDGLPMNPMGRTGIKGRGLLGRWGPNHAGDPIVTRWARDLVTKSVKVDSTTKKPILQFVSIQRKDSKEWAIPGGMVDPGEMITETLKREFAEEALNCLEKTEAQRKAVNDRLDKAFKNGVEVYKGYVDDPRNTDNAWMETVAYNFHDDKNDIFNMNFKAGDDAIGVRWMNIDRNIKLYASHKHFIEKVVQLRGAHW</sequence>
<dbReference type="InterPro" id="IPR039989">
    <property type="entry name" value="NUDT9"/>
</dbReference>
<dbReference type="PANTHER" id="PTHR13030">
    <property type="entry name" value="NUDIX HYDROLASE"/>
    <property type="match status" value="1"/>
</dbReference>
<evidence type="ECO:0000256" key="2">
    <source>
        <dbReference type="SAM" id="SignalP"/>
    </source>
</evidence>
<dbReference type="InParanoid" id="T1EE38"/>
<dbReference type="EMBL" id="KB096742">
    <property type="protein sequence ID" value="ESO02530.1"/>
    <property type="molecule type" value="Genomic_DNA"/>
</dbReference>
<evidence type="ECO:0000313" key="5">
    <source>
        <dbReference type="EnsemblMetazoa" id="HelroP106700"/>
    </source>
</evidence>
<gene>
    <name evidence="5" type="primary">20194840</name>
    <name evidence="4" type="ORF">HELRODRAFT_106700</name>
</gene>
<dbReference type="InterPro" id="IPR015797">
    <property type="entry name" value="NUDIX_hydrolase-like_dom_sf"/>
</dbReference>
<dbReference type="eggNOG" id="KOG4195">
    <property type="taxonomic scope" value="Eukaryota"/>
</dbReference>
<dbReference type="HOGENOM" id="CLU_067226_0_0_1"/>
<dbReference type="EnsemblMetazoa" id="HelroT106700">
    <property type="protein sequence ID" value="HelroP106700"/>
    <property type="gene ID" value="HelroG106700"/>
</dbReference>
<dbReference type="RefSeq" id="XP_009019938.1">
    <property type="nucleotide sequence ID" value="XM_009021690.1"/>
</dbReference>
<dbReference type="CTD" id="20194840"/>
<dbReference type="Pfam" id="PF25969">
    <property type="entry name" value="NUDT9_N"/>
    <property type="match status" value="1"/>
</dbReference>
<feature type="domain" description="Nudix hydrolase" evidence="3">
    <location>
        <begin position="108"/>
        <end position="303"/>
    </location>
</feature>
<dbReference type="OMA" id="VQVYQGY"/>
<dbReference type="PANTHER" id="PTHR13030:SF8">
    <property type="entry name" value="ADP-RIBOSE PYROPHOSPHATASE, MITOCHONDRIAL"/>
    <property type="match status" value="1"/>
</dbReference>
<feature type="coiled-coil region" evidence="1">
    <location>
        <begin position="203"/>
        <end position="230"/>
    </location>
</feature>
<dbReference type="FunCoup" id="T1EE38">
    <property type="interactions" value="1109"/>
</dbReference>
<dbReference type="CDD" id="cd03670">
    <property type="entry name" value="NUDIX_ADPRase_Nudt9"/>
    <property type="match status" value="1"/>
</dbReference>
<protein>
    <recommendedName>
        <fullName evidence="3">Nudix hydrolase domain-containing protein</fullName>
    </recommendedName>
</protein>
<dbReference type="AlphaFoldDB" id="T1EE38"/>
<reference evidence="6" key="1">
    <citation type="submission" date="2012-12" db="EMBL/GenBank/DDBJ databases">
        <authorList>
            <person name="Hellsten U."/>
            <person name="Grimwood J."/>
            <person name="Chapman J.A."/>
            <person name="Shapiro H."/>
            <person name="Aerts A."/>
            <person name="Otillar R.P."/>
            <person name="Terry A.Y."/>
            <person name="Boore J.L."/>
            <person name="Simakov O."/>
            <person name="Marletaz F."/>
            <person name="Cho S.-J."/>
            <person name="Edsinger-Gonzales E."/>
            <person name="Havlak P."/>
            <person name="Kuo D.-H."/>
            <person name="Larsson T."/>
            <person name="Lv J."/>
            <person name="Arendt D."/>
            <person name="Savage R."/>
            <person name="Osoegawa K."/>
            <person name="de Jong P."/>
            <person name="Lindberg D.R."/>
            <person name="Seaver E.C."/>
            <person name="Weisblat D.A."/>
            <person name="Putnam N.H."/>
            <person name="Grigoriev I.V."/>
            <person name="Rokhsar D.S."/>
        </authorList>
    </citation>
    <scope>NUCLEOTIDE SEQUENCE</scope>
</reference>
<dbReference type="KEGG" id="hro:HELRODRAFT_106700"/>
<dbReference type="GeneID" id="20194840"/>
<keyword evidence="6" id="KW-1185">Reference proteome</keyword>
<evidence type="ECO:0000256" key="1">
    <source>
        <dbReference type="SAM" id="Coils"/>
    </source>
</evidence>
<accession>T1EE38</accession>
<reference evidence="5" key="3">
    <citation type="submission" date="2015-06" db="UniProtKB">
        <authorList>
            <consortium name="EnsemblMetazoa"/>
        </authorList>
    </citation>
    <scope>IDENTIFICATION</scope>
</reference>
<evidence type="ECO:0000259" key="3">
    <source>
        <dbReference type="PROSITE" id="PS51462"/>
    </source>
</evidence>
<organism evidence="5 6">
    <name type="scientific">Helobdella robusta</name>
    <name type="common">Californian leech</name>
    <dbReference type="NCBI Taxonomy" id="6412"/>
    <lineage>
        <taxon>Eukaryota</taxon>
        <taxon>Metazoa</taxon>
        <taxon>Spiralia</taxon>
        <taxon>Lophotrochozoa</taxon>
        <taxon>Annelida</taxon>
        <taxon>Clitellata</taxon>
        <taxon>Hirudinea</taxon>
        <taxon>Rhynchobdellida</taxon>
        <taxon>Glossiphoniidae</taxon>
        <taxon>Helobdella</taxon>
    </lineage>
</organism>
<feature type="chain" id="PRO_5010979806" description="Nudix hydrolase domain-containing protein" evidence="2">
    <location>
        <begin position="17"/>
        <end position="308"/>
    </location>
</feature>
<dbReference type="Proteomes" id="UP000015101">
    <property type="component" value="Unassembled WGS sequence"/>
</dbReference>
<dbReference type="PROSITE" id="PS51462">
    <property type="entry name" value="NUDIX"/>
    <property type="match status" value="1"/>
</dbReference>
<feature type="signal peptide" evidence="2">
    <location>
        <begin position="1"/>
        <end position="16"/>
    </location>
</feature>